<gene>
    <name evidence="3" type="ORF">BRARA_I01871</name>
</gene>
<protein>
    <recommendedName>
        <fullName evidence="2">TIR domain-containing protein</fullName>
    </recommendedName>
</protein>
<dbReference type="Pfam" id="PF14299">
    <property type="entry name" value="PP2"/>
    <property type="match status" value="1"/>
</dbReference>
<dbReference type="FunFam" id="3.40.50.10140:FF:000007">
    <property type="entry name" value="Disease resistance protein (TIR-NBS-LRR class)"/>
    <property type="match status" value="1"/>
</dbReference>
<dbReference type="PANTHER" id="PTHR32009">
    <property type="entry name" value="TMV RESISTANCE PROTEIN N-LIKE"/>
    <property type="match status" value="1"/>
</dbReference>
<dbReference type="PANTHER" id="PTHR32009:SF75">
    <property type="entry name" value="PROTEIN PHLOEM PROTEIN 2-LIKE A5-RELATED"/>
    <property type="match status" value="1"/>
</dbReference>
<reference evidence="3 4" key="1">
    <citation type="submission" date="2018-06" db="EMBL/GenBank/DDBJ databases">
        <title>WGS assembly of Brassica rapa FPsc.</title>
        <authorList>
            <person name="Bowman J."/>
            <person name="Kohchi T."/>
            <person name="Yamato K."/>
            <person name="Jenkins J."/>
            <person name="Shu S."/>
            <person name="Ishizaki K."/>
            <person name="Yamaoka S."/>
            <person name="Nishihama R."/>
            <person name="Nakamura Y."/>
            <person name="Berger F."/>
            <person name="Adam C."/>
            <person name="Aki S."/>
            <person name="Althoff F."/>
            <person name="Araki T."/>
            <person name="Arteaga-Vazquez M."/>
            <person name="Balasubrmanian S."/>
            <person name="Bauer D."/>
            <person name="Boehm C."/>
            <person name="Briginshaw L."/>
            <person name="Caballero-Perez J."/>
            <person name="Catarino B."/>
            <person name="Chen F."/>
            <person name="Chiyoda S."/>
            <person name="Chovatia M."/>
            <person name="Davies K."/>
            <person name="Delmans M."/>
            <person name="Demura T."/>
            <person name="Dierschke T."/>
            <person name="Dolan L."/>
            <person name="Dorantes-Acosta A."/>
            <person name="Eklund D."/>
            <person name="Florent S."/>
            <person name="Flores-Sandoval E."/>
            <person name="Fujiyama A."/>
            <person name="Fukuzawa H."/>
            <person name="Galik B."/>
            <person name="Grimanelli D."/>
            <person name="Grimwood J."/>
            <person name="Grossniklaus U."/>
            <person name="Hamada T."/>
            <person name="Haseloff J."/>
            <person name="Hetherington A."/>
            <person name="Higo A."/>
            <person name="Hirakawa Y."/>
            <person name="Hundley H."/>
            <person name="Ikeda Y."/>
            <person name="Inoue K."/>
            <person name="Inoue S."/>
            <person name="Ishida S."/>
            <person name="Jia Q."/>
            <person name="Kakita M."/>
            <person name="Kanazawa T."/>
            <person name="Kawai Y."/>
            <person name="Kawashima T."/>
            <person name="Kennedy M."/>
            <person name="Kinose K."/>
            <person name="Kinoshita T."/>
            <person name="Kohara Y."/>
            <person name="Koide E."/>
            <person name="Komatsu K."/>
            <person name="Kopischke S."/>
            <person name="Kubo M."/>
            <person name="Kyozuka J."/>
            <person name="Lagercrantz U."/>
            <person name="Lin S."/>
            <person name="Lindquist E."/>
            <person name="Lipzen A."/>
            <person name="Lu C."/>
            <person name="Luna E."/>
            <person name="Martienssen R."/>
            <person name="Minamino N."/>
            <person name="Mizutani M."/>
            <person name="Mizutani M."/>
            <person name="Mochizuki N."/>
            <person name="Monte I."/>
            <person name="Mosher R."/>
            <person name="Nagasaki H."/>
            <person name="Nakagami H."/>
            <person name="Naramoto S."/>
            <person name="Nishitani K."/>
            <person name="Ohtani M."/>
            <person name="Okamoto T."/>
            <person name="Okumura M."/>
            <person name="Phillips J."/>
            <person name="Pollak B."/>
            <person name="Reinders A."/>
            <person name="Roevekamp M."/>
            <person name="Sano R."/>
            <person name="Sawa S."/>
            <person name="Schmid M."/>
            <person name="Shirakawa M."/>
            <person name="Solano R."/>
            <person name="Spunde A."/>
            <person name="Suetsugu N."/>
            <person name="Sugano S."/>
            <person name="Sugiyama A."/>
            <person name="Sun R."/>
            <person name="Suzuki Y."/>
            <person name="Takenaka M."/>
            <person name="Takezawa D."/>
            <person name="Tomogane H."/>
            <person name="Tsuzuki M."/>
            <person name="Ueda T."/>
            <person name="Umeda M."/>
            <person name="Ward J."/>
            <person name="Watanabe Y."/>
            <person name="Yazaki K."/>
            <person name="Yokoyama R."/>
            <person name="Yoshitake Y."/>
            <person name="Yotsui I."/>
            <person name="Zachgo S."/>
            <person name="Schmutz J."/>
        </authorList>
    </citation>
    <scope>NUCLEOTIDE SEQUENCE [LARGE SCALE GENOMIC DNA]</scope>
    <source>
        <strain evidence="4">cv. B-3</strain>
    </source>
</reference>
<feature type="domain" description="TIR" evidence="2">
    <location>
        <begin position="15"/>
        <end position="182"/>
    </location>
</feature>
<dbReference type="AlphaFoldDB" id="A0A397Y5I4"/>
<dbReference type="InterPro" id="IPR035897">
    <property type="entry name" value="Toll_tir_struct_dom_sf"/>
</dbReference>
<dbReference type="Proteomes" id="UP000264353">
    <property type="component" value="Chromosome A9"/>
</dbReference>
<organism evidence="3 4">
    <name type="scientific">Brassica campestris</name>
    <name type="common">Field mustard</name>
    <dbReference type="NCBI Taxonomy" id="3711"/>
    <lineage>
        <taxon>Eukaryota</taxon>
        <taxon>Viridiplantae</taxon>
        <taxon>Streptophyta</taxon>
        <taxon>Embryophyta</taxon>
        <taxon>Tracheophyta</taxon>
        <taxon>Spermatophyta</taxon>
        <taxon>Magnoliopsida</taxon>
        <taxon>eudicotyledons</taxon>
        <taxon>Gunneridae</taxon>
        <taxon>Pentapetalae</taxon>
        <taxon>rosids</taxon>
        <taxon>malvids</taxon>
        <taxon>Brassicales</taxon>
        <taxon>Brassicaceae</taxon>
        <taxon>Brassiceae</taxon>
        <taxon>Brassica</taxon>
    </lineage>
</organism>
<dbReference type="InterPro" id="IPR025886">
    <property type="entry name" value="PP2-like"/>
</dbReference>
<name>A0A397Y5I4_BRACM</name>
<dbReference type="InterPro" id="IPR000157">
    <property type="entry name" value="TIR_dom"/>
</dbReference>
<dbReference type="Gene3D" id="3.40.50.10140">
    <property type="entry name" value="Toll/interleukin-1 receptor homology (TIR) domain"/>
    <property type="match status" value="1"/>
</dbReference>
<evidence type="ECO:0000313" key="3">
    <source>
        <dbReference type="EMBL" id="RID45123.1"/>
    </source>
</evidence>
<evidence type="ECO:0000259" key="2">
    <source>
        <dbReference type="PROSITE" id="PS50104"/>
    </source>
</evidence>
<keyword evidence="1" id="KW-0520">NAD</keyword>
<dbReference type="SUPFAM" id="SSF52200">
    <property type="entry name" value="Toll/Interleukin receptor TIR domain"/>
    <property type="match status" value="1"/>
</dbReference>
<dbReference type="Pfam" id="PF01582">
    <property type="entry name" value="TIR"/>
    <property type="match status" value="1"/>
</dbReference>
<proteinExistence type="predicted"/>
<dbReference type="PROSITE" id="PS50104">
    <property type="entry name" value="TIR"/>
    <property type="match status" value="1"/>
</dbReference>
<accession>A0A397Y5I4</accession>
<evidence type="ECO:0000313" key="4">
    <source>
        <dbReference type="Proteomes" id="UP000264353"/>
    </source>
</evidence>
<sequence>MAAASSSSTVRPTSKGPQVFINFRGPNVSNRFVAFLLPILKDANINVFVHKDEVVGTNMDNLLLRIEESRVAVVIFSKAYTRSEWCLDELAMIRDCKDRGSLSVFPIFYKLAPSAVQELRGKFGDTFRALKRSFVHEPERTRKWEEALESISKIKGMSLAKKSDSNERQFIDSMVFEIQRLLSHIAVRRNPKIPSNLLGGFLVPARRLDITHSDNPEKWMWSSIYDRTYRADIEIVTMINTHSLVKITGDFHTRKLTSGTKYEVVFLVSLNDKALGWKKQVTLKMKVMHNGIEKEHEKALYLDEYTGEHWVDIHVGEFEAPPIKDDTKIFFSMHQYVDTDRKSGLVVKGVAIRPVQ</sequence>
<evidence type="ECO:0000256" key="1">
    <source>
        <dbReference type="ARBA" id="ARBA00023027"/>
    </source>
</evidence>
<dbReference type="EMBL" id="CM010636">
    <property type="protein sequence ID" value="RID45123.1"/>
    <property type="molecule type" value="Genomic_DNA"/>
</dbReference>
<dbReference type="SMR" id="A0A397Y5I4"/>
<dbReference type="GO" id="GO:0007165">
    <property type="term" value="P:signal transduction"/>
    <property type="evidence" value="ECO:0007669"/>
    <property type="project" value="InterPro"/>
</dbReference>
<dbReference type="SMART" id="SM00255">
    <property type="entry name" value="TIR"/>
    <property type="match status" value="1"/>
</dbReference>